<feature type="signal peptide" evidence="1">
    <location>
        <begin position="1"/>
        <end position="18"/>
    </location>
</feature>
<dbReference type="GeneID" id="10030147"/>
<keyword evidence="3" id="KW-1185">Reference proteome</keyword>
<dbReference type="RefSeq" id="XP_003174846.1">
    <property type="nucleotide sequence ID" value="XM_003174798.1"/>
</dbReference>
<sequence>MLFINAILALASALTVLSAPGDSIGTTSQKCSGENYRPLIDSECQPYDSDTGINATVPISCNFYATINCTDVVLQDDCATVAELVPQGEMYFKCVADGS</sequence>
<dbReference type="VEuPathDB" id="FungiDB:MGYG_02375"/>
<reference evidence="3" key="1">
    <citation type="journal article" date="2012" name="MBio">
        <title>Comparative genome analysis of Trichophyton rubrum and related dermatophytes reveals candidate genes involved in infection.</title>
        <authorList>
            <person name="Martinez D.A."/>
            <person name="Oliver B.G."/>
            <person name="Graeser Y."/>
            <person name="Goldberg J.M."/>
            <person name="Li W."/>
            <person name="Martinez-Rossi N.M."/>
            <person name="Monod M."/>
            <person name="Shelest E."/>
            <person name="Barton R.C."/>
            <person name="Birch E."/>
            <person name="Brakhage A.A."/>
            <person name="Chen Z."/>
            <person name="Gurr S.J."/>
            <person name="Heiman D."/>
            <person name="Heitman J."/>
            <person name="Kosti I."/>
            <person name="Rossi A."/>
            <person name="Saif S."/>
            <person name="Samalova M."/>
            <person name="Saunders C.W."/>
            <person name="Shea T."/>
            <person name="Summerbell R.C."/>
            <person name="Xu J."/>
            <person name="Young S."/>
            <person name="Zeng Q."/>
            <person name="Birren B.W."/>
            <person name="Cuomo C.A."/>
            <person name="White T.C."/>
        </authorList>
    </citation>
    <scope>NUCLEOTIDE SEQUENCE [LARGE SCALE GENOMIC DNA]</scope>
    <source>
        <strain evidence="3">ATCC MYA-4604 / CBS 118893</strain>
    </source>
</reference>
<evidence type="ECO:0000256" key="1">
    <source>
        <dbReference type="SAM" id="SignalP"/>
    </source>
</evidence>
<dbReference type="EMBL" id="DS989823">
    <property type="protein sequence ID" value="EFQ99363.1"/>
    <property type="molecule type" value="Genomic_DNA"/>
</dbReference>
<name>E4UR88_ARTGP</name>
<protein>
    <submittedName>
        <fullName evidence="2">Uncharacterized protein</fullName>
    </submittedName>
</protein>
<feature type="chain" id="PRO_5003189058" evidence="1">
    <location>
        <begin position="19"/>
        <end position="99"/>
    </location>
</feature>
<dbReference type="OMA" id="DSECQPY"/>
<dbReference type="eggNOG" id="ENOG502RQ71">
    <property type="taxonomic scope" value="Eukaryota"/>
</dbReference>
<evidence type="ECO:0000313" key="2">
    <source>
        <dbReference type="EMBL" id="EFQ99363.1"/>
    </source>
</evidence>
<keyword evidence="1" id="KW-0732">Signal</keyword>
<dbReference type="Proteomes" id="UP000002669">
    <property type="component" value="Unassembled WGS sequence"/>
</dbReference>
<dbReference type="InParanoid" id="E4UR88"/>
<dbReference type="AlphaFoldDB" id="E4UR88"/>
<dbReference type="OrthoDB" id="4173379at2759"/>
<organism evidence="3">
    <name type="scientific">Arthroderma gypseum (strain ATCC MYA-4604 / CBS 118893)</name>
    <name type="common">Microsporum gypseum</name>
    <dbReference type="NCBI Taxonomy" id="535722"/>
    <lineage>
        <taxon>Eukaryota</taxon>
        <taxon>Fungi</taxon>
        <taxon>Dikarya</taxon>
        <taxon>Ascomycota</taxon>
        <taxon>Pezizomycotina</taxon>
        <taxon>Eurotiomycetes</taxon>
        <taxon>Eurotiomycetidae</taxon>
        <taxon>Onygenales</taxon>
        <taxon>Arthrodermataceae</taxon>
        <taxon>Nannizzia</taxon>
    </lineage>
</organism>
<dbReference type="HOGENOM" id="CLU_2319843_0_0_1"/>
<gene>
    <name evidence="2" type="ORF">MGYG_02375</name>
</gene>
<proteinExistence type="predicted"/>
<accession>E4UR88</accession>
<evidence type="ECO:0000313" key="3">
    <source>
        <dbReference type="Proteomes" id="UP000002669"/>
    </source>
</evidence>